<reference evidence="2" key="2">
    <citation type="submission" date="2025-08" db="UniProtKB">
        <authorList>
            <consortium name="Ensembl"/>
        </authorList>
    </citation>
    <scope>IDENTIFICATION</scope>
    <source>
        <strain evidence="2">2N</strain>
    </source>
</reference>
<accession>H0V8M6</accession>
<feature type="compositionally biased region" description="Low complexity" evidence="1">
    <location>
        <begin position="150"/>
        <end position="176"/>
    </location>
</feature>
<dbReference type="InParanoid" id="H0V8M6"/>
<dbReference type="PANTHER" id="PTHR36861:SF1">
    <property type="entry name" value="COILED-COIL DOMAIN-CONTAINING PROTEIN 116"/>
    <property type="match status" value="1"/>
</dbReference>
<dbReference type="PANTHER" id="PTHR36861">
    <property type="entry name" value="COILED-COIL DOMAIN-CONTAINING PROTEIN 116"/>
    <property type="match status" value="1"/>
</dbReference>
<dbReference type="AlphaFoldDB" id="H0V8M6"/>
<dbReference type="STRING" id="10141.ENSCPOP00000006138"/>
<evidence type="ECO:0000313" key="3">
    <source>
        <dbReference type="Proteomes" id="UP000005447"/>
    </source>
</evidence>
<reference evidence="3" key="1">
    <citation type="journal article" date="2011" name="Nature">
        <title>A high-resolution map of human evolutionary constraint using 29 mammals.</title>
        <authorList>
            <person name="Lindblad-Toh K."/>
            <person name="Garber M."/>
            <person name="Zuk O."/>
            <person name="Lin M.F."/>
            <person name="Parker B.J."/>
            <person name="Washietl S."/>
            <person name="Kheradpour P."/>
            <person name="Ernst J."/>
            <person name="Jordan G."/>
            <person name="Mauceli E."/>
            <person name="Ward L.D."/>
            <person name="Lowe C.B."/>
            <person name="Holloway A.K."/>
            <person name="Clamp M."/>
            <person name="Gnerre S."/>
            <person name="Alfoldi J."/>
            <person name="Beal K."/>
            <person name="Chang J."/>
            <person name="Clawson H."/>
            <person name="Cuff J."/>
            <person name="Di Palma F."/>
            <person name="Fitzgerald S."/>
            <person name="Flicek P."/>
            <person name="Guttman M."/>
            <person name="Hubisz M.J."/>
            <person name="Jaffe D.B."/>
            <person name="Jungreis I."/>
            <person name="Kent W.J."/>
            <person name="Kostka D."/>
            <person name="Lara M."/>
            <person name="Martins A.L."/>
            <person name="Massingham T."/>
            <person name="Moltke I."/>
            <person name="Raney B.J."/>
            <person name="Rasmussen M.D."/>
            <person name="Robinson J."/>
            <person name="Stark A."/>
            <person name="Vilella A.J."/>
            <person name="Wen J."/>
            <person name="Xie X."/>
            <person name="Zody M.C."/>
            <person name="Baldwin J."/>
            <person name="Bloom T."/>
            <person name="Chin C.W."/>
            <person name="Heiman D."/>
            <person name="Nicol R."/>
            <person name="Nusbaum C."/>
            <person name="Young S."/>
            <person name="Wilkinson J."/>
            <person name="Worley K.C."/>
            <person name="Kovar C.L."/>
            <person name="Muzny D.M."/>
            <person name="Gibbs R.A."/>
            <person name="Cree A."/>
            <person name="Dihn H.H."/>
            <person name="Fowler G."/>
            <person name="Jhangiani S."/>
            <person name="Joshi V."/>
            <person name="Lee S."/>
            <person name="Lewis L.R."/>
            <person name="Nazareth L.V."/>
            <person name="Okwuonu G."/>
            <person name="Santibanez J."/>
            <person name="Warren W.C."/>
            <person name="Mardis E.R."/>
            <person name="Weinstock G.M."/>
            <person name="Wilson R.K."/>
            <person name="Delehaunty K."/>
            <person name="Dooling D."/>
            <person name="Fronik C."/>
            <person name="Fulton L."/>
            <person name="Fulton B."/>
            <person name="Graves T."/>
            <person name="Minx P."/>
            <person name="Sodergren E."/>
            <person name="Birney E."/>
            <person name="Margulies E.H."/>
            <person name="Herrero J."/>
            <person name="Green E.D."/>
            <person name="Haussler D."/>
            <person name="Siepel A."/>
            <person name="Goldman N."/>
            <person name="Pollard K.S."/>
            <person name="Pedersen J.S."/>
            <person name="Lander E.S."/>
            <person name="Kellis M."/>
        </authorList>
    </citation>
    <scope>NUCLEOTIDE SEQUENCE [LARGE SCALE GENOMIC DNA]</scope>
    <source>
        <strain evidence="3">2N</strain>
    </source>
</reference>
<evidence type="ECO:0000313" key="2">
    <source>
        <dbReference type="Ensembl" id="ENSCPOP00000006138.3"/>
    </source>
</evidence>
<dbReference type="eggNOG" id="ENOG502STQK">
    <property type="taxonomic scope" value="Eukaryota"/>
</dbReference>
<evidence type="ECO:0000256" key="1">
    <source>
        <dbReference type="SAM" id="MobiDB-lite"/>
    </source>
</evidence>
<reference evidence="2" key="3">
    <citation type="submission" date="2025-09" db="UniProtKB">
        <authorList>
            <consortium name="Ensembl"/>
        </authorList>
    </citation>
    <scope>IDENTIFICATION</scope>
    <source>
        <strain evidence="2">2N</strain>
    </source>
</reference>
<dbReference type="Bgee" id="ENSCPOG00000006810">
    <property type="expression patterns" value="Expressed in testis and 1 other cell type or tissue"/>
</dbReference>
<proteinExistence type="predicted"/>
<dbReference type="EMBL" id="AAKN02007371">
    <property type="status" value="NOT_ANNOTATED_CDS"/>
    <property type="molecule type" value="Genomic_DNA"/>
</dbReference>
<dbReference type="Proteomes" id="UP000005447">
    <property type="component" value="Unassembled WGS sequence"/>
</dbReference>
<sequence>MAGCRHHSGYLADDEAGHSTYKVPPRKKPLLPEMRPAFKLGHVPHPPAMDGSSAYQGHCQTPKRPQPFGSFLDFLTEGQVMESLQTVVEEAAERIASMKTEAGVPLVEVQDFIEVPSGKRQVRARPSFSTVKRHRIRPSLCTGRPNNYPSCSSSLSDSHSSLTAGQDGDLGPQGLGSLPPMRDKLLLEKNLKRLLQLENKGKGWSQSCSKRNSLLLNSLGSQTGSHWTQEQPLSWFSGLLGSTSGMPDASELGPREQELIFLKGKCNKEKKSLLSQPTSFDLPGYCILREPHQTLDFLAKHHLFPALQSVISQGANKLRAARCRDGCPLFPTKPASPFPVNYSQGLPDSKPAEGKEPCDSFHTTDASLHGKISRLNSPSVSNQVGNRVKLKVTTTEKYNIHSPLLHSKHKASGSNFRKHLCQRTQPKHGLLLTQPASGAMVEVASRQECLKRPAWYPLTCPYPPFLSPYILLIHPIYKELLTVSRSALSREGLAGFGTSLQENVSFTHHS</sequence>
<dbReference type="Ensembl" id="ENSCPOT00000006879.3">
    <property type="protein sequence ID" value="ENSCPOP00000006138.3"/>
    <property type="gene ID" value="ENSCPOG00000006810.4"/>
</dbReference>
<dbReference type="HOGENOM" id="CLU_022190_0_0_1"/>
<dbReference type="FunCoup" id="H0V8M6">
    <property type="interactions" value="38"/>
</dbReference>
<dbReference type="GO" id="GO:0005813">
    <property type="term" value="C:centrosome"/>
    <property type="evidence" value="ECO:0007669"/>
    <property type="project" value="TreeGrafter"/>
</dbReference>
<dbReference type="OMA" id="QTGSHWT"/>
<dbReference type="VEuPathDB" id="HostDB:ENSCPOG00000006810"/>
<dbReference type="GeneTree" id="ENSGT00390000002259"/>
<keyword evidence="3" id="KW-1185">Reference proteome</keyword>
<organism evidence="2 3">
    <name type="scientific">Cavia porcellus</name>
    <name type="common">Guinea pig</name>
    <dbReference type="NCBI Taxonomy" id="10141"/>
    <lineage>
        <taxon>Eukaryota</taxon>
        <taxon>Metazoa</taxon>
        <taxon>Chordata</taxon>
        <taxon>Craniata</taxon>
        <taxon>Vertebrata</taxon>
        <taxon>Euteleostomi</taxon>
        <taxon>Mammalia</taxon>
        <taxon>Eutheria</taxon>
        <taxon>Euarchontoglires</taxon>
        <taxon>Glires</taxon>
        <taxon>Rodentia</taxon>
        <taxon>Hystricomorpha</taxon>
        <taxon>Caviidae</taxon>
        <taxon>Cavia</taxon>
    </lineage>
</organism>
<dbReference type="Pfam" id="PF15774">
    <property type="entry name" value="DUF4702"/>
    <property type="match status" value="1"/>
</dbReference>
<evidence type="ECO:0008006" key="4">
    <source>
        <dbReference type="Google" id="ProtNLM"/>
    </source>
</evidence>
<dbReference type="InterPro" id="IPR031532">
    <property type="entry name" value="DUF4702"/>
</dbReference>
<feature type="region of interest" description="Disordered" evidence="1">
    <location>
        <begin position="139"/>
        <end position="176"/>
    </location>
</feature>
<protein>
    <recommendedName>
        <fullName evidence="4">Coiled-coil domain containing 116</fullName>
    </recommendedName>
</protein>
<name>H0V8M6_CAVPO</name>